<dbReference type="InterPro" id="IPR016222">
    <property type="entry name" value="G3P_O-acylTrfase_chlp"/>
</dbReference>
<organism evidence="2">
    <name type="scientific">marine sediment metagenome</name>
    <dbReference type="NCBI Taxonomy" id="412755"/>
    <lineage>
        <taxon>unclassified sequences</taxon>
        <taxon>metagenomes</taxon>
        <taxon>ecological metagenomes</taxon>
    </lineage>
</organism>
<accession>A0A0F9B9E6</accession>
<dbReference type="AlphaFoldDB" id="A0A0F9B9E6"/>
<evidence type="ECO:0000313" key="2">
    <source>
        <dbReference type="EMBL" id="KKK87324.1"/>
    </source>
</evidence>
<dbReference type="SUPFAM" id="SSF69593">
    <property type="entry name" value="Glycerol-3-phosphate (1)-acyltransferase"/>
    <property type="match status" value="1"/>
</dbReference>
<dbReference type="PANTHER" id="PTHR35695">
    <property type="entry name" value="GLYCEROL-3-PHOSPHATE ACYLTRANSFERASE, CHLOROPLASTIC"/>
    <property type="match status" value="1"/>
</dbReference>
<comment type="caution">
    <text evidence="2">The sequence shown here is derived from an EMBL/GenBank/DDBJ whole genome shotgun (WGS) entry which is preliminary data.</text>
</comment>
<dbReference type="InterPro" id="IPR002123">
    <property type="entry name" value="Plipid/glycerol_acylTrfase"/>
</dbReference>
<sequence length="330" mass="38157">RRLTYHPNYVPTYEGFDKSKTNLYMEAVFSTDDGDKKVVLENNWDTKSTGITTNELADDIYSLSFYVDADNPVNYQKFGIDFLKPLVDLKNSKLLGIDNLKKIQEYIDKKENVILLSNHQSEVDPLMIPILSEDKYFSLTSDIISVAGERVILDPLAIPFSMGCSLLCIYSKRYIDLDITKKHQKQIHNKKVMSLMKTLLSEGGKVIYVAPSGGRDRKNKSGKIEIAPFDYKSLEMFYLMGKKAKRKTHFFPFTLATYEIMPPPEKIQIEMGEKRVVNRRAVFISFLNELDMENFPHSDEKDRIKRRKNRGVGGIQNLENKSRWFDTFSE</sequence>
<name>A0A0F9B9E6_9ZZZZ</name>
<proteinExistence type="predicted"/>
<feature type="domain" description="Phospholipid/glycerol acyltransferase" evidence="1">
    <location>
        <begin position="103"/>
        <end position="239"/>
    </location>
</feature>
<evidence type="ECO:0000259" key="1">
    <source>
        <dbReference type="Pfam" id="PF01553"/>
    </source>
</evidence>
<gene>
    <name evidence="2" type="ORF">LCGC14_2754380</name>
</gene>
<protein>
    <recommendedName>
        <fullName evidence="1">Phospholipid/glycerol acyltransferase domain-containing protein</fullName>
    </recommendedName>
</protein>
<dbReference type="PANTHER" id="PTHR35695:SF1">
    <property type="entry name" value="GLYCEROL-3-PHOSPHATE ACYLTRANSFERASE, CHLOROPLASTIC"/>
    <property type="match status" value="1"/>
</dbReference>
<dbReference type="GO" id="GO:0006655">
    <property type="term" value="P:phosphatidylglycerol biosynthetic process"/>
    <property type="evidence" value="ECO:0007669"/>
    <property type="project" value="TreeGrafter"/>
</dbReference>
<dbReference type="Pfam" id="PF01553">
    <property type="entry name" value="Acyltransferase"/>
    <property type="match status" value="1"/>
</dbReference>
<dbReference type="EMBL" id="LAZR01050453">
    <property type="protein sequence ID" value="KKK87324.1"/>
    <property type="molecule type" value="Genomic_DNA"/>
</dbReference>
<dbReference type="Gene3D" id="3.40.1130.10">
    <property type="entry name" value="Glycerol-3-phosphate (1)-acyltransferase"/>
    <property type="match status" value="1"/>
</dbReference>
<reference evidence="2" key="1">
    <citation type="journal article" date="2015" name="Nature">
        <title>Complex archaea that bridge the gap between prokaryotes and eukaryotes.</title>
        <authorList>
            <person name="Spang A."/>
            <person name="Saw J.H."/>
            <person name="Jorgensen S.L."/>
            <person name="Zaremba-Niedzwiedzka K."/>
            <person name="Martijn J."/>
            <person name="Lind A.E."/>
            <person name="van Eijk R."/>
            <person name="Schleper C."/>
            <person name="Guy L."/>
            <person name="Ettema T.J."/>
        </authorList>
    </citation>
    <scope>NUCLEOTIDE SEQUENCE</scope>
</reference>
<dbReference type="GO" id="GO:0004366">
    <property type="term" value="F:glycerol-3-phosphate O-acyltransferase activity"/>
    <property type="evidence" value="ECO:0007669"/>
    <property type="project" value="InterPro"/>
</dbReference>
<feature type="non-terminal residue" evidence="2">
    <location>
        <position position="1"/>
    </location>
</feature>